<dbReference type="SUPFAM" id="SSF56349">
    <property type="entry name" value="DNA breaking-rejoining enzymes"/>
    <property type="match status" value="1"/>
</dbReference>
<dbReference type="Pfam" id="PF00589">
    <property type="entry name" value="Phage_integrase"/>
    <property type="match status" value="1"/>
</dbReference>
<dbReference type="PROSITE" id="PS51898">
    <property type="entry name" value="TYR_RECOMBINASE"/>
    <property type="match status" value="1"/>
</dbReference>
<dbReference type="InterPro" id="IPR050090">
    <property type="entry name" value="Tyrosine_recombinase_XerCD"/>
</dbReference>
<dbReference type="CDD" id="cd00397">
    <property type="entry name" value="DNA_BRE_C"/>
    <property type="match status" value="1"/>
</dbReference>
<evidence type="ECO:0000259" key="6">
    <source>
        <dbReference type="PROSITE" id="PS51900"/>
    </source>
</evidence>
<dbReference type="PANTHER" id="PTHR30349">
    <property type="entry name" value="PHAGE INTEGRASE-RELATED"/>
    <property type="match status" value="1"/>
</dbReference>
<reference evidence="7 8" key="1">
    <citation type="submission" date="2021-03" db="EMBL/GenBank/DDBJ databases">
        <title>Actinomadura violae sp. nov., isolated from lichen in Thailand.</title>
        <authorList>
            <person name="Kanchanasin P."/>
            <person name="Saeng-In P."/>
            <person name="Phongsopitanun W."/>
            <person name="Yuki M."/>
            <person name="Kudo T."/>
            <person name="Ohkuma M."/>
            <person name="Tanasupawat S."/>
        </authorList>
    </citation>
    <scope>NUCLEOTIDE SEQUENCE [LARGE SCALE GENOMIC DNA]</scope>
    <source>
        <strain evidence="7 8">LCR2-06</strain>
    </source>
</reference>
<sequence length="299" mass="33865">MAFDPYSQDITSFRRHLAATNKSPRTIKIYVGAAEKFATWLTEHTDCRGWMDVEPRDIEGWTIGILESRSAGYASNLHRALQQFFKWWAAEEQAPNVMLGMKAVIVPDKPVPVLSKEQLQALLKGASGRDFIDRRDHAIISLFMDCGIRKDELAKLVVDDVDLDDRVVYVVGKGRRPRAVPFGHKTALSLDRYLKARAKRPQARRPELWLSAKNGTVLTASGIYQMVQRRGEDAGIYMLYPHQLRHSFAHHYLAAGGQERDLMRLAGWRSPTMLQRYGASLADERARAAGHRLALGDRL</sequence>
<dbReference type="EMBL" id="JAGEPF010000016">
    <property type="protein sequence ID" value="MBO2460963.1"/>
    <property type="molecule type" value="Genomic_DNA"/>
</dbReference>
<proteinExistence type="inferred from homology"/>
<dbReference type="InterPro" id="IPR044068">
    <property type="entry name" value="CB"/>
</dbReference>
<dbReference type="PROSITE" id="PS51900">
    <property type="entry name" value="CB"/>
    <property type="match status" value="1"/>
</dbReference>
<dbReference type="Proteomes" id="UP000680206">
    <property type="component" value="Unassembled WGS sequence"/>
</dbReference>
<evidence type="ECO:0000259" key="5">
    <source>
        <dbReference type="PROSITE" id="PS51898"/>
    </source>
</evidence>
<accession>A0ABS3RW46</accession>
<dbReference type="Gene3D" id="1.10.150.130">
    <property type="match status" value="1"/>
</dbReference>
<dbReference type="Gene3D" id="1.10.443.10">
    <property type="entry name" value="Intergrase catalytic core"/>
    <property type="match status" value="1"/>
</dbReference>
<evidence type="ECO:0000313" key="7">
    <source>
        <dbReference type="EMBL" id="MBO2460963.1"/>
    </source>
</evidence>
<feature type="domain" description="Core-binding (CB)" evidence="6">
    <location>
        <begin position="1"/>
        <end position="89"/>
    </location>
</feature>
<gene>
    <name evidence="7" type="ORF">J4709_25595</name>
</gene>
<dbReference type="RefSeq" id="WP_208244348.1">
    <property type="nucleotide sequence ID" value="NZ_JAGEPF010000016.1"/>
</dbReference>
<evidence type="ECO:0000313" key="8">
    <source>
        <dbReference type="Proteomes" id="UP000680206"/>
    </source>
</evidence>
<organism evidence="7 8">
    <name type="scientific">Actinomadura violacea</name>
    <dbReference type="NCBI Taxonomy" id="2819934"/>
    <lineage>
        <taxon>Bacteria</taxon>
        <taxon>Bacillati</taxon>
        <taxon>Actinomycetota</taxon>
        <taxon>Actinomycetes</taxon>
        <taxon>Streptosporangiales</taxon>
        <taxon>Thermomonosporaceae</taxon>
        <taxon>Actinomadura</taxon>
    </lineage>
</organism>
<evidence type="ECO:0000256" key="2">
    <source>
        <dbReference type="ARBA" id="ARBA00023125"/>
    </source>
</evidence>
<evidence type="ECO:0000256" key="3">
    <source>
        <dbReference type="ARBA" id="ARBA00023172"/>
    </source>
</evidence>
<keyword evidence="3" id="KW-0233">DNA recombination</keyword>
<name>A0ABS3RW46_9ACTN</name>
<feature type="domain" description="Tyr recombinase" evidence="5">
    <location>
        <begin position="109"/>
        <end position="291"/>
    </location>
</feature>
<comment type="similarity">
    <text evidence="1">Belongs to the 'phage' integrase family.</text>
</comment>
<dbReference type="InterPro" id="IPR013762">
    <property type="entry name" value="Integrase-like_cat_sf"/>
</dbReference>
<evidence type="ECO:0000256" key="1">
    <source>
        <dbReference type="ARBA" id="ARBA00008857"/>
    </source>
</evidence>
<comment type="caution">
    <text evidence="7">The sequence shown here is derived from an EMBL/GenBank/DDBJ whole genome shotgun (WGS) entry which is preliminary data.</text>
</comment>
<dbReference type="InterPro" id="IPR011010">
    <property type="entry name" value="DNA_brk_join_enz"/>
</dbReference>
<keyword evidence="2 4" id="KW-0238">DNA-binding</keyword>
<dbReference type="PANTHER" id="PTHR30349:SF41">
    <property type="entry name" value="INTEGRASE_RECOMBINASE PROTEIN MJ0367-RELATED"/>
    <property type="match status" value="1"/>
</dbReference>
<keyword evidence="8" id="KW-1185">Reference proteome</keyword>
<dbReference type="InterPro" id="IPR010998">
    <property type="entry name" value="Integrase_recombinase_N"/>
</dbReference>
<evidence type="ECO:0000256" key="4">
    <source>
        <dbReference type="PROSITE-ProRule" id="PRU01248"/>
    </source>
</evidence>
<dbReference type="InterPro" id="IPR002104">
    <property type="entry name" value="Integrase_catalytic"/>
</dbReference>
<protein>
    <submittedName>
        <fullName evidence="7">Tyrosine-type recombinase/integrase</fullName>
    </submittedName>
</protein>